<dbReference type="AlphaFoldDB" id="A0A8T0FT76"/>
<keyword evidence="1" id="KW-0812">Transmembrane</keyword>
<name>A0A8T0FT76_ARGBR</name>
<dbReference type="Proteomes" id="UP000807504">
    <property type="component" value="Unassembled WGS sequence"/>
</dbReference>
<comment type="caution">
    <text evidence="2">The sequence shown here is derived from an EMBL/GenBank/DDBJ whole genome shotgun (WGS) entry which is preliminary data.</text>
</comment>
<keyword evidence="3" id="KW-1185">Reference proteome</keyword>
<dbReference type="EMBL" id="JABXBU010000002">
    <property type="protein sequence ID" value="KAF8794357.1"/>
    <property type="molecule type" value="Genomic_DNA"/>
</dbReference>
<evidence type="ECO:0000313" key="2">
    <source>
        <dbReference type="EMBL" id="KAF8794357.1"/>
    </source>
</evidence>
<protein>
    <submittedName>
        <fullName evidence="2">Uncharacterized protein</fullName>
    </submittedName>
</protein>
<evidence type="ECO:0000313" key="3">
    <source>
        <dbReference type="Proteomes" id="UP000807504"/>
    </source>
</evidence>
<sequence>MTPNGNWTMTEKGTVISTPRFEWLRKNRLFLILFVFAICIFILMAATGICIYFLSSVTEIHFYKIISMSWYLLENFTAEAFAIAKLLNKFTATERLCENVNS</sequence>
<reference evidence="2" key="1">
    <citation type="journal article" date="2020" name="bioRxiv">
        <title>Chromosome-level reference genome of the European wasp spider Argiope bruennichi: a resource for studies on range expansion and evolutionary adaptation.</title>
        <authorList>
            <person name="Sheffer M.M."/>
            <person name="Hoppe A."/>
            <person name="Krehenwinkel H."/>
            <person name="Uhl G."/>
            <person name="Kuss A.W."/>
            <person name="Jensen L."/>
            <person name="Jensen C."/>
            <person name="Gillespie R.G."/>
            <person name="Hoff K.J."/>
            <person name="Prost S."/>
        </authorList>
    </citation>
    <scope>NUCLEOTIDE SEQUENCE</scope>
</reference>
<reference evidence="2" key="2">
    <citation type="submission" date="2020-06" db="EMBL/GenBank/DDBJ databases">
        <authorList>
            <person name="Sheffer M."/>
        </authorList>
    </citation>
    <scope>NUCLEOTIDE SEQUENCE</scope>
</reference>
<organism evidence="2 3">
    <name type="scientific">Argiope bruennichi</name>
    <name type="common">Wasp spider</name>
    <name type="synonym">Aranea bruennichi</name>
    <dbReference type="NCBI Taxonomy" id="94029"/>
    <lineage>
        <taxon>Eukaryota</taxon>
        <taxon>Metazoa</taxon>
        <taxon>Ecdysozoa</taxon>
        <taxon>Arthropoda</taxon>
        <taxon>Chelicerata</taxon>
        <taxon>Arachnida</taxon>
        <taxon>Araneae</taxon>
        <taxon>Araneomorphae</taxon>
        <taxon>Entelegynae</taxon>
        <taxon>Araneoidea</taxon>
        <taxon>Araneidae</taxon>
        <taxon>Argiope</taxon>
    </lineage>
</organism>
<feature type="transmembrane region" description="Helical" evidence="1">
    <location>
        <begin position="29"/>
        <end position="54"/>
    </location>
</feature>
<gene>
    <name evidence="2" type="ORF">HNY73_002346</name>
</gene>
<keyword evidence="1" id="KW-1133">Transmembrane helix</keyword>
<proteinExistence type="predicted"/>
<accession>A0A8T0FT76</accession>
<keyword evidence="1" id="KW-0472">Membrane</keyword>
<evidence type="ECO:0000256" key="1">
    <source>
        <dbReference type="SAM" id="Phobius"/>
    </source>
</evidence>